<dbReference type="Proteomes" id="UP000008871">
    <property type="component" value="Chromosome"/>
</dbReference>
<reference evidence="2 3" key="1">
    <citation type="journal article" date="2006" name="Nat. Biotechnol.">
        <title>Genome sequence of the ubiquitous hydrocarbon-degrading marine bacterium Alcanivorax borkumensis.</title>
        <authorList>
            <person name="Schneiker S."/>
            <person name="Martins dos Santos V.A.P."/>
            <person name="Bartels D."/>
            <person name="Bekel T."/>
            <person name="Brecht M."/>
            <person name="Buhrmester J."/>
            <person name="Chernikova T.N."/>
            <person name="Denaro R."/>
            <person name="Ferrer M."/>
            <person name="Gertler C."/>
            <person name="Goesmann A."/>
            <person name="Golyshina O.V."/>
            <person name="Kaminski F."/>
            <person name="Khachane A.N."/>
            <person name="Lang S."/>
            <person name="Linke B."/>
            <person name="McHardy A.C."/>
            <person name="Meyer F."/>
            <person name="Nechitaylo T."/>
            <person name="Puehler A."/>
            <person name="Regenhardt D."/>
            <person name="Rupp O."/>
            <person name="Sabirova J.S."/>
            <person name="Selbitschka W."/>
            <person name="Yakimov M.M."/>
            <person name="Timmis K.N."/>
            <person name="Vorhoelter F.-J."/>
            <person name="Weidner S."/>
            <person name="Kaiser O."/>
            <person name="Golyshin P.N."/>
        </authorList>
    </citation>
    <scope>NUCLEOTIDE SEQUENCE [LARGE SCALE GENOMIC DNA]</scope>
    <source>
        <strain evidence="3">ATCC 700651 / DSM 11573 / NCIMB 13689 / SK2</strain>
    </source>
</reference>
<organism evidence="2 3">
    <name type="scientific">Alcanivorax borkumensis (strain ATCC 700651 / DSM 11573 / NCIMB 13689 / SK2)</name>
    <dbReference type="NCBI Taxonomy" id="393595"/>
    <lineage>
        <taxon>Bacteria</taxon>
        <taxon>Pseudomonadati</taxon>
        <taxon>Pseudomonadota</taxon>
        <taxon>Gammaproteobacteria</taxon>
        <taxon>Oceanospirillales</taxon>
        <taxon>Alcanivoracaceae</taxon>
        <taxon>Alcanivorax</taxon>
    </lineage>
</organism>
<dbReference type="EMBL" id="AM286690">
    <property type="protein sequence ID" value="CAL17147.1"/>
    <property type="molecule type" value="Genomic_DNA"/>
</dbReference>
<sequence length="150" mass="16886">MRTRQEKNIRRAKALSYSGLIPFYGMAGLSWFAQTGSWALHALATYSAIVLAFLGAIHWGRALDKMPYSNQYPTLLFGLIPALLAWLSLLLPLELSLPMLAAGLMFVWGTEQMVFNDTLPTWYRHLRHQLTAAAVIAVLIGWAATMFWML</sequence>
<dbReference type="HOGENOM" id="CLU_045137_3_1_6"/>
<dbReference type="PANTHER" id="PTHR15887:SF1">
    <property type="entry name" value="TRANSMEMBRANE PROTEIN 69"/>
    <property type="match status" value="1"/>
</dbReference>
<dbReference type="AlphaFoldDB" id="Q0VNV1"/>
<evidence type="ECO:0000256" key="1">
    <source>
        <dbReference type="SAM" id="Phobius"/>
    </source>
</evidence>
<feature type="transmembrane region" description="Helical" evidence="1">
    <location>
        <begin position="72"/>
        <end position="91"/>
    </location>
</feature>
<keyword evidence="3" id="KW-1185">Reference proteome</keyword>
<gene>
    <name evidence="2" type="ordered locus">ABO_1699</name>
</gene>
<accession>Q0VNV1</accession>
<dbReference type="RefSeq" id="WP_011588980.1">
    <property type="nucleotide sequence ID" value="NC_008260.1"/>
</dbReference>
<dbReference type="eggNOG" id="COG0695">
    <property type="taxonomic scope" value="Bacteria"/>
</dbReference>
<evidence type="ECO:0000313" key="3">
    <source>
        <dbReference type="Proteomes" id="UP000008871"/>
    </source>
</evidence>
<proteinExistence type="predicted"/>
<protein>
    <recommendedName>
        <fullName evidence="4">DUF3429 domain-containing protein</fullName>
    </recommendedName>
</protein>
<feature type="transmembrane region" description="Helical" evidence="1">
    <location>
        <begin position="12"/>
        <end position="32"/>
    </location>
</feature>
<evidence type="ECO:0008006" key="4">
    <source>
        <dbReference type="Google" id="ProtNLM"/>
    </source>
</evidence>
<feature type="transmembrane region" description="Helical" evidence="1">
    <location>
        <begin position="130"/>
        <end position="149"/>
    </location>
</feature>
<dbReference type="PANTHER" id="PTHR15887">
    <property type="entry name" value="TRANSMEMBRANE PROTEIN 69"/>
    <property type="match status" value="1"/>
</dbReference>
<keyword evidence="1" id="KW-0812">Transmembrane</keyword>
<dbReference type="OrthoDB" id="8591832at2"/>
<dbReference type="Pfam" id="PF11911">
    <property type="entry name" value="DUF3429"/>
    <property type="match status" value="1"/>
</dbReference>
<dbReference type="KEGG" id="abo:ABO_1699"/>
<name>Q0VNV1_ALCBS</name>
<dbReference type="STRING" id="393595.ABO_1699"/>
<dbReference type="InterPro" id="IPR021836">
    <property type="entry name" value="DUF3429"/>
</dbReference>
<evidence type="ECO:0000313" key="2">
    <source>
        <dbReference type="EMBL" id="CAL17147.1"/>
    </source>
</evidence>
<keyword evidence="1" id="KW-0472">Membrane</keyword>
<feature type="transmembrane region" description="Helical" evidence="1">
    <location>
        <begin position="38"/>
        <end position="60"/>
    </location>
</feature>
<keyword evidence="1" id="KW-1133">Transmembrane helix</keyword>